<dbReference type="InterPro" id="IPR001309">
    <property type="entry name" value="Pept_C14_p20"/>
</dbReference>
<dbReference type="EMBL" id="LUTY01000448">
    <property type="protein sequence ID" value="OAD23286.1"/>
    <property type="molecule type" value="Genomic_DNA"/>
</dbReference>
<dbReference type="InterPro" id="IPR003409">
    <property type="entry name" value="MORN"/>
</dbReference>
<evidence type="ECO:0000256" key="1">
    <source>
        <dbReference type="ARBA" id="ARBA00010134"/>
    </source>
</evidence>
<gene>
    <name evidence="4" type="ORF">THIOM_000886</name>
</gene>
<dbReference type="Pfam" id="PF02493">
    <property type="entry name" value="MORN"/>
    <property type="match status" value="2"/>
</dbReference>
<dbReference type="PANTHER" id="PTHR22576">
    <property type="entry name" value="MUCOSA ASSOCIATED LYMPHOID TISSUE LYMPHOMA TRANSLOCATION PROTEIN 1/PARACASPASE"/>
    <property type="match status" value="1"/>
</dbReference>
<dbReference type="InterPro" id="IPR052039">
    <property type="entry name" value="Caspase-related_regulators"/>
</dbReference>
<reference evidence="4 5" key="1">
    <citation type="submission" date="2016-05" db="EMBL/GenBank/DDBJ databases">
        <title>Single-cell genome of chain-forming Candidatus Thiomargarita nelsonii and comparison to other large sulfur-oxidizing bacteria.</title>
        <authorList>
            <person name="Winkel M."/>
            <person name="Salman V."/>
            <person name="Woyke T."/>
            <person name="Schulz-Vogt H."/>
            <person name="Richter M."/>
            <person name="Flood B."/>
            <person name="Bailey J."/>
            <person name="Amann R."/>
            <person name="Mussmann M."/>
        </authorList>
    </citation>
    <scope>NUCLEOTIDE SEQUENCE [LARGE SCALE GENOMIC DNA]</scope>
    <source>
        <strain evidence="4 5">THI036</strain>
    </source>
</reference>
<organism evidence="4 5">
    <name type="scientific">Candidatus Thiomargarita nelsonii</name>
    <dbReference type="NCBI Taxonomy" id="1003181"/>
    <lineage>
        <taxon>Bacteria</taxon>
        <taxon>Pseudomonadati</taxon>
        <taxon>Pseudomonadota</taxon>
        <taxon>Gammaproteobacteria</taxon>
        <taxon>Thiotrichales</taxon>
        <taxon>Thiotrichaceae</taxon>
        <taxon>Thiomargarita</taxon>
    </lineage>
</organism>
<evidence type="ECO:0000259" key="3">
    <source>
        <dbReference type="PROSITE" id="PS50208"/>
    </source>
</evidence>
<dbReference type="SUPFAM" id="SSF82185">
    <property type="entry name" value="Histone H3 K4-specific methyltransferase SET7/9 N-terminal domain"/>
    <property type="match status" value="1"/>
</dbReference>
<accession>A0A0A6P0V4</accession>
<dbReference type="InterPro" id="IPR011600">
    <property type="entry name" value="Pept_C14_caspase"/>
</dbReference>
<dbReference type="InterPro" id="IPR029030">
    <property type="entry name" value="Caspase-like_dom_sf"/>
</dbReference>
<proteinExistence type="inferred from homology"/>
<evidence type="ECO:0000313" key="4">
    <source>
        <dbReference type="EMBL" id="OAD23286.1"/>
    </source>
</evidence>
<sequence>MLIYHSSLLFPFFSILALFLSFGITPLLAETDKIISSEKNKHLEQQCHSNISVALVIANSQYQKKILKQSLNDAKAIRKVLKENGFKVIFKTNLNLKSMNQATREFSKCLKISQGMGLFYFTGYGMQLNGKNYILPIDIDIMDKMDVKYDTFPMQKLFDRLKEAKNELNIVILDASHKSPYRFFEHRGLANESPLSSNFLIAHSTDNDKNTETYVEGEKYSLYLRELIKVLEKSIRNNTRIVDMFMQLTNNVERASNGRQIPWYSSSLKKPFCFGKCRQSHVQCIKKYPDSIYKGQCKNGIPEGVGTMIFDNGEMYKGQYKNGIRNGFGTHYFPDGFKMQGIWENGTFIKFSTHF</sequence>
<comment type="caution">
    <text evidence="4">The sequence shown here is derived from an EMBL/GenBank/DDBJ whole genome shotgun (WGS) entry which is preliminary data.</text>
</comment>
<dbReference type="GO" id="GO:0004197">
    <property type="term" value="F:cysteine-type endopeptidase activity"/>
    <property type="evidence" value="ECO:0007669"/>
    <property type="project" value="InterPro"/>
</dbReference>
<dbReference type="Pfam" id="PF00656">
    <property type="entry name" value="Peptidase_C14"/>
    <property type="match status" value="1"/>
</dbReference>
<dbReference type="PANTHER" id="PTHR22576:SF37">
    <property type="entry name" value="MUCOSA-ASSOCIATED LYMPHOID TISSUE LYMPHOMA TRANSLOCATION PROTEIN 1"/>
    <property type="match status" value="1"/>
</dbReference>
<dbReference type="GO" id="GO:0006508">
    <property type="term" value="P:proteolysis"/>
    <property type="evidence" value="ECO:0007669"/>
    <property type="project" value="InterPro"/>
</dbReference>
<feature type="domain" description="Caspase family p20" evidence="3">
    <location>
        <begin position="50"/>
        <end position="127"/>
    </location>
</feature>
<evidence type="ECO:0000256" key="2">
    <source>
        <dbReference type="ARBA" id="ARBA00022737"/>
    </source>
</evidence>
<protein>
    <submittedName>
        <fullName evidence="4">Peptidase C14 caspase catalytic subunit p20</fullName>
    </submittedName>
</protein>
<keyword evidence="2" id="KW-0677">Repeat</keyword>
<dbReference type="InterPro" id="IPR015917">
    <property type="entry name" value="Pept_C14A"/>
</dbReference>
<comment type="similarity">
    <text evidence="1">Belongs to the peptidase C14A family.</text>
</comment>
<evidence type="ECO:0000313" key="5">
    <source>
        <dbReference type="Proteomes" id="UP000076962"/>
    </source>
</evidence>
<name>A0A0A6P0V4_9GAMM</name>
<keyword evidence="5" id="KW-1185">Reference proteome</keyword>
<dbReference type="SMART" id="SM00698">
    <property type="entry name" value="MORN"/>
    <property type="match status" value="2"/>
</dbReference>
<dbReference type="Gene3D" id="2.20.110.10">
    <property type="entry name" value="Histone H3 K4-specific methyltransferase SET7/9 N-terminal domain"/>
    <property type="match status" value="1"/>
</dbReference>
<dbReference type="Proteomes" id="UP000076962">
    <property type="component" value="Unassembled WGS sequence"/>
</dbReference>
<dbReference type="SUPFAM" id="SSF52129">
    <property type="entry name" value="Caspase-like"/>
    <property type="match status" value="1"/>
</dbReference>
<dbReference type="PROSITE" id="PS50208">
    <property type="entry name" value="CASPASE_P20"/>
    <property type="match status" value="1"/>
</dbReference>
<dbReference type="SMART" id="SM00115">
    <property type="entry name" value="CASc"/>
    <property type="match status" value="1"/>
</dbReference>
<dbReference type="Gene3D" id="3.40.50.1460">
    <property type="match status" value="1"/>
</dbReference>
<dbReference type="AlphaFoldDB" id="A0A0A6P0V4"/>